<dbReference type="Gene3D" id="3.40.30.10">
    <property type="entry name" value="Glutaredoxin"/>
    <property type="match status" value="1"/>
</dbReference>
<name>A0AAU8ANT3_9RHOB</name>
<dbReference type="PRINTS" id="PR00160">
    <property type="entry name" value="GLUTAREDOXIN"/>
</dbReference>
<gene>
    <name evidence="3" type="ORF">PVT71_15165</name>
</gene>
<dbReference type="SUPFAM" id="SSF52833">
    <property type="entry name" value="Thioredoxin-like"/>
    <property type="match status" value="1"/>
</dbReference>
<proteinExistence type="inferred from homology"/>
<dbReference type="PANTHER" id="PTHR45694">
    <property type="entry name" value="GLUTAREDOXIN 2"/>
    <property type="match status" value="1"/>
</dbReference>
<dbReference type="GO" id="GO:0034599">
    <property type="term" value="P:cellular response to oxidative stress"/>
    <property type="evidence" value="ECO:0007669"/>
    <property type="project" value="TreeGrafter"/>
</dbReference>
<dbReference type="EMBL" id="CP123385">
    <property type="protein sequence ID" value="XCC96646.1"/>
    <property type="molecule type" value="Genomic_DNA"/>
</dbReference>
<feature type="domain" description="Glutaredoxin" evidence="2">
    <location>
        <begin position="2"/>
        <end position="68"/>
    </location>
</feature>
<dbReference type="AlphaFoldDB" id="A0AAU8ANT3"/>
<evidence type="ECO:0000256" key="1">
    <source>
        <dbReference type="ARBA" id="ARBA00007787"/>
    </source>
</evidence>
<dbReference type="RefSeq" id="WP_353475547.1">
    <property type="nucleotide sequence ID" value="NZ_CP123385.1"/>
</dbReference>
<accession>A0AAU8ANT3</accession>
<dbReference type="Pfam" id="PF00462">
    <property type="entry name" value="Glutaredoxin"/>
    <property type="match status" value="1"/>
</dbReference>
<dbReference type="GO" id="GO:0005737">
    <property type="term" value="C:cytoplasm"/>
    <property type="evidence" value="ECO:0007669"/>
    <property type="project" value="TreeGrafter"/>
</dbReference>
<dbReference type="InterPro" id="IPR014025">
    <property type="entry name" value="Glutaredoxin_subgr"/>
</dbReference>
<dbReference type="InterPro" id="IPR002109">
    <property type="entry name" value="Glutaredoxin"/>
</dbReference>
<dbReference type="PROSITE" id="PS51354">
    <property type="entry name" value="GLUTAREDOXIN_2"/>
    <property type="match status" value="1"/>
</dbReference>
<evidence type="ECO:0000259" key="2">
    <source>
        <dbReference type="Pfam" id="PF00462"/>
    </source>
</evidence>
<dbReference type="InterPro" id="IPR036249">
    <property type="entry name" value="Thioredoxin-like_sf"/>
</dbReference>
<reference evidence="3" key="1">
    <citation type="submission" date="2023-02" db="EMBL/GenBank/DDBJ databases">
        <title>Description and genomic characterization of Salipiger bruguierae sp. nov., isolated from the sediment of mangrove plant Bruguiera sexangula.</title>
        <authorList>
            <person name="Long M."/>
        </authorList>
    </citation>
    <scope>NUCLEOTIDE SEQUENCE</scope>
    <source>
        <strain evidence="3">H15</strain>
    </source>
</reference>
<sequence>MVFFALEWCEFCWSVRKLFAAAGIEYRSVDLDGALYREDDRGGALRRALAEKTGAVTIPQIFVGGRHVGGATETFDAFNSGALQELLAAAGREVHTEGIGNAYGFLPAWLHPRKPATA</sequence>
<protein>
    <submittedName>
        <fullName evidence="3">Glutaredoxin domain-containing protein</fullName>
    </submittedName>
</protein>
<dbReference type="GO" id="GO:0015038">
    <property type="term" value="F:glutathione disulfide oxidoreductase activity"/>
    <property type="evidence" value="ECO:0007669"/>
    <property type="project" value="TreeGrafter"/>
</dbReference>
<organism evidence="3">
    <name type="scientific">Alloyangia sp. H15</name>
    <dbReference type="NCBI Taxonomy" id="3029062"/>
    <lineage>
        <taxon>Bacteria</taxon>
        <taxon>Pseudomonadati</taxon>
        <taxon>Pseudomonadota</taxon>
        <taxon>Alphaproteobacteria</taxon>
        <taxon>Rhodobacterales</taxon>
        <taxon>Roseobacteraceae</taxon>
        <taxon>Alloyangia</taxon>
    </lineage>
</organism>
<comment type="similarity">
    <text evidence="1">Belongs to the glutaredoxin family.</text>
</comment>
<evidence type="ECO:0000313" key="3">
    <source>
        <dbReference type="EMBL" id="XCC96646.1"/>
    </source>
</evidence>
<dbReference type="PANTHER" id="PTHR45694:SF18">
    <property type="entry name" value="GLUTAREDOXIN-1-RELATED"/>
    <property type="match status" value="1"/>
</dbReference>